<dbReference type="SUPFAM" id="SSF46785">
    <property type="entry name" value="Winged helix' DNA-binding domain"/>
    <property type="match status" value="1"/>
</dbReference>
<evidence type="ECO:0000259" key="2">
    <source>
        <dbReference type="PROSITE" id="PS50995"/>
    </source>
</evidence>
<dbReference type="Gene3D" id="1.10.10.10">
    <property type="entry name" value="Winged helix-like DNA-binding domain superfamily/Winged helix DNA-binding domain"/>
    <property type="match status" value="1"/>
</dbReference>
<dbReference type="EMBL" id="LT670849">
    <property type="protein sequence ID" value="SHN86833.1"/>
    <property type="molecule type" value="Genomic_DNA"/>
</dbReference>
<sequence length="182" mass="19908">MYRLSTSLPYLLARLGVRMGDLFVQVVGKDGLTLPMYRVLAALAEQGRPLRLGELAALTSAEMSTLSRLIADMHRDGIVFRERPQNNQRSLQVSLTPHGAALAERFMPVAAHYEKVATGAMTAKEAAALKATLAQIYENLDRLERDLASGAIEKLVGPEPRPRATRARGERSPSPRRTSTAS</sequence>
<dbReference type="PROSITE" id="PS50995">
    <property type="entry name" value="HTH_MARR_2"/>
    <property type="match status" value="1"/>
</dbReference>
<dbReference type="SMART" id="SM00347">
    <property type="entry name" value="HTH_MARR"/>
    <property type="match status" value="1"/>
</dbReference>
<dbReference type="RefSeq" id="WP_072824830.1">
    <property type="nucleotide sequence ID" value="NZ_LT670849.1"/>
</dbReference>
<protein>
    <submittedName>
        <fullName evidence="3">Transcriptional regulator, MarR family</fullName>
    </submittedName>
</protein>
<reference evidence="4" key="1">
    <citation type="submission" date="2016-11" db="EMBL/GenBank/DDBJ databases">
        <authorList>
            <person name="Varghese N."/>
            <person name="Submissions S."/>
        </authorList>
    </citation>
    <scope>NUCLEOTIDE SEQUENCE [LARGE SCALE GENOMIC DNA]</scope>
    <source>
        <strain evidence="4">GAS401</strain>
    </source>
</reference>
<dbReference type="GO" id="GO:0006950">
    <property type="term" value="P:response to stress"/>
    <property type="evidence" value="ECO:0007669"/>
    <property type="project" value="TreeGrafter"/>
</dbReference>
<evidence type="ECO:0000256" key="1">
    <source>
        <dbReference type="SAM" id="MobiDB-lite"/>
    </source>
</evidence>
<dbReference type="PANTHER" id="PTHR33164">
    <property type="entry name" value="TRANSCRIPTIONAL REGULATOR, MARR FAMILY"/>
    <property type="match status" value="1"/>
</dbReference>
<dbReference type="InterPro" id="IPR000835">
    <property type="entry name" value="HTH_MarR-typ"/>
</dbReference>
<name>A0A1M7UV23_9BRAD</name>
<dbReference type="AlphaFoldDB" id="A0A1M7UV23"/>
<dbReference type="Pfam" id="PF12802">
    <property type="entry name" value="MarR_2"/>
    <property type="match status" value="1"/>
</dbReference>
<dbReference type="GO" id="GO:0003700">
    <property type="term" value="F:DNA-binding transcription factor activity"/>
    <property type="evidence" value="ECO:0007669"/>
    <property type="project" value="InterPro"/>
</dbReference>
<dbReference type="InterPro" id="IPR039422">
    <property type="entry name" value="MarR/SlyA-like"/>
</dbReference>
<gene>
    <name evidence="3" type="ORF">SAMN05444170_6854</name>
</gene>
<keyword evidence="4" id="KW-1185">Reference proteome</keyword>
<organism evidence="3 4">
    <name type="scientific">Bradyrhizobium erythrophlei</name>
    <dbReference type="NCBI Taxonomy" id="1437360"/>
    <lineage>
        <taxon>Bacteria</taxon>
        <taxon>Pseudomonadati</taxon>
        <taxon>Pseudomonadota</taxon>
        <taxon>Alphaproteobacteria</taxon>
        <taxon>Hyphomicrobiales</taxon>
        <taxon>Nitrobacteraceae</taxon>
        <taxon>Bradyrhizobium</taxon>
    </lineage>
</organism>
<dbReference type="InterPro" id="IPR036390">
    <property type="entry name" value="WH_DNA-bd_sf"/>
</dbReference>
<dbReference type="PANTHER" id="PTHR33164:SF43">
    <property type="entry name" value="HTH-TYPE TRANSCRIPTIONAL REPRESSOR YETL"/>
    <property type="match status" value="1"/>
</dbReference>
<evidence type="ECO:0000313" key="3">
    <source>
        <dbReference type="EMBL" id="SHN86833.1"/>
    </source>
</evidence>
<feature type="region of interest" description="Disordered" evidence="1">
    <location>
        <begin position="150"/>
        <end position="182"/>
    </location>
</feature>
<dbReference type="InterPro" id="IPR036388">
    <property type="entry name" value="WH-like_DNA-bd_sf"/>
</dbReference>
<dbReference type="OrthoDB" id="8906692at2"/>
<dbReference type="Proteomes" id="UP000184096">
    <property type="component" value="Chromosome I"/>
</dbReference>
<evidence type="ECO:0000313" key="4">
    <source>
        <dbReference type="Proteomes" id="UP000184096"/>
    </source>
</evidence>
<proteinExistence type="predicted"/>
<accession>A0A1M7UV23</accession>
<feature type="domain" description="HTH marR-type" evidence="2">
    <location>
        <begin position="5"/>
        <end position="138"/>
    </location>
</feature>